<keyword evidence="10" id="KW-1185">Reference proteome</keyword>
<accession>A0A4R3J445</accession>
<dbReference type="EMBL" id="SLZW01000010">
    <property type="protein sequence ID" value="TCS60619.1"/>
    <property type="molecule type" value="Genomic_DNA"/>
</dbReference>
<protein>
    <recommendedName>
        <fullName evidence="3 8">Glucose-6-phosphate isomerase</fullName>
        <ecNumber evidence="3 8">5.3.1.9</ecNumber>
    </recommendedName>
</protein>
<comment type="pathway">
    <text evidence="1 8">Carbohydrate degradation; glycolysis; D-glyceraldehyde 3-phosphate and glycerone phosphate from D-glucose: step 2/4.</text>
</comment>
<evidence type="ECO:0000313" key="10">
    <source>
        <dbReference type="Proteomes" id="UP000295304"/>
    </source>
</evidence>
<dbReference type="GO" id="GO:0097367">
    <property type="term" value="F:carbohydrate derivative binding"/>
    <property type="evidence" value="ECO:0007669"/>
    <property type="project" value="InterPro"/>
</dbReference>
<dbReference type="PANTHER" id="PTHR11469:SF1">
    <property type="entry name" value="GLUCOSE-6-PHOSPHATE ISOMERASE"/>
    <property type="match status" value="1"/>
</dbReference>
<evidence type="ECO:0000256" key="7">
    <source>
        <dbReference type="ARBA" id="ARBA00029321"/>
    </source>
</evidence>
<dbReference type="CDD" id="cd05016">
    <property type="entry name" value="SIS_PGI_2"/>
    <property type="match status" value="1"/>
</dbReference>
<proteinExistence type="inferred from homology"/>
<gene>
    <name evidence="9" type="ORF">EDD55_11094</name>
</gene>
<dbReference type="InterPro" id="IPR001672">
    <property type="entry name" value="G6P_Isomerase"/>
</dbReference>
<sequence length="433" mass="47544">MHYRHTIRDCFAEHIGERGLSADEYQGAMTRAKDAHVWLSERYRARDLALLHLPEQHGDLDRLRPIAETFRKRFSDVVVLGTGGSSLGGQTLYALADSGFGPTRGGPKIHFIDNVDPYTFESLFDLMDLERTGFIVISKSGGTAETVAQFISCLDRFMMQCGRDRAAEHALVITEPGGNPLRSLANRLNLPVLDHDPEIGGRFSVLSVVGILPAMIAGLDPLAIRRGAGDVLRQTLDASDMNAAAPVVGAALKVGFIENRHVASSVLMPYVDRLSHFGLWFQQLWAESLGKEGTGTTPVRAMGTRDQHSQMQLYLDGPKDKMFTLVTLDVAGEGRLISTALVKEDALGYLNRRRMGDLLEAEQHATAVTLARNGCPTRLIQLAQLNETTLGALLMHFMLETILVAHMLGINAFDQPAVEEGKQLARRFLGEMS</sequence>
<evidence type="ECO:0000313" key="9">
    <source>
        <dbReference type="EMBL" id="TCS60619.1"/>
    </source>
</evidence>
<comment type="caution">
    <text evidence="9">The sequence shown here is derived from an EMBL/GenBank/DDBJ whole genome shotgun (WGS) entry which is preliminary data.</text>
</comment>
<dbReference type="InterPro" id="IPR035482">
    <property type="entry name" value="SIS_PGI_2"/>
</dbReference>
<dbReference type="InterPro" id="IPR035476">
    <property type="entry name" value="SIS_PGI_1"/>
</dbReference>
<dbReference type="UniPathway" id="UPA00109">
    <property type="reaction ID" value="UER00181"/>
</dbReference>
<dbReference type="GO" id="GO:0048029">
    <property type="term" value="F:monosaccharide binding"/>
    <property type="evidence" value="ECO:0007669"/>
    <property type="project" value="TreeGrafter"/>
</dbReference>
<dbReference type="RefSeq" id="WP_132939927.1">
    <property type="nucleotide sequence ID" value="NZ_CP119676.1"/>
</dbReference>
<evidence type="ECO:0000256" key="8">
    <source>
        <dbReference type="RuleBase" id="RU000612"/>
    </source>
</evidence>
<dbReference type="InterPro" id="IPR046348">
    <property type="entry name" value="SIS_dom_sf"/>
</dbReference>
<dbReference type="GO" id="GO:0005829">
    <property type="term" value="C:cytosol"/>
    <property type="evidence" value="ECO:0007669"/>
    <property type="project" value="TreeGrafter"/>
</dbReference>
<evidence type="ECO:0000256" key="6">
    <source>
        <dbReference type="ARBA" id="ARBA00023235"/>
    </source>
</evidence>
<dbReference type="AlphaFoldDB" id="A0A4R3J445"/>
<keyword evidence="4 8" id="KW-0312">Gluconeogenesis</keyword>
<evidence type="ECO:0000256" key="4">
    <source>
        <dbReference type="ARBA" id="ARBA00022432"/>
    </source>
</evidence>
<evidence type="ECO:0000256" key="2">
    <source>
        <dbReference type="ARBA" id="ARBA00006604"/>
    </source>
</evidence>
<keyword evidence="6 8" id="KW-0413">Isomerase</keyword>
<dbReference type="PRINTS" id="PR00662">
    <property type="entry name" value="G6PISOMERASE"/>
</dbReference>
<dbReference type="PROSITE" id="PS51463">
    <property type="entry name" value="P_GLUCOSE_ISOMERASE_3"/>
    <property type="match status" value="1"/>
</dbReference>
<evidence type="ECO:0000256" key="3">
    <source>
        <dbReference type="ARBA" id="ARBA00011952"/>
    </source>
</evidence>
<dbReference type="Proteomes" id="UP000295304">
    <property type="component" value="Unassembled WGS sequence"/>
</dbReference>
<dbReference type="GO" id="GO:0051156">
    <property type="term" value="P:glucose 6-phosphate metabolic process"/>
    <property type="evidence" value="ECO:0007669"/>
    <property type="project" value="TreeGrafter"/>
</dbReference>
<comment type="catalytic activity">
    <reaction evidence="7 8">
        <text>alpha-D-glucose 6-phosphate = beta-D-fructose 6-phosphate</text>
        <dbReference type="Rhea" id="RHEA:11816"/>
        <dbReference type="ChEBI" id="CHEBI:57634"/>
        <dbReference type="ChEBI" id="CHEBI:58225"/>
        <dbReference type="EC" id="5.3.1.9"/>
    </reaction>
</comment>
<dbReference type="GO" id="GO:0004347">
    <property type="term" value="F:glucose-6-phosphate isomerase activity"/>
    <property type="evidence" value="ECO:0007669"/>
    <property type="project" value="UniProtKB-EC"/>
</dbReference>
<name>A0A4R3J445_9PROT</name>
<evidence type="ECO:0000256" key="5">
    <source>
        <dbReference type="ARBA" id="ARBA00023152"/>
    </source>
</evidence>
<keyword evidence="5 8" id="KW-0324">Glycolysis</keyword>
<reference evidence="9 10" key="1">
    <citation type="submission" date="2019-03" db="EMBL/GenBank/DDBJ databases">
        <title>Genomic Encyclopedia of Type Strains, Phase IV (KMG-IV): sequencing the most valuable type-strain genomes for metagenomic binning, comparative biology and taxonomic classification.</title>
        <authorList>
            <person name="Goeker M."/>
        </authorList>
    </citation>
    <scope>NUCLEOTIDE SEQUENCE [LARGE SCALE GENOMIC DNA]</scope>
    <source>
        <strain evidence="9 10">DSM 101688</strain>
    </source>
</reference>
<dbReference type="PROSITE" id="PS00174">
    <property type="entry name" value="P_GLUCOSE_ISOMERASE_2"/>
    <property type="match status" value="1"/>
</dbReference>
<evidence type="ECO:0000256" key="1">
    <source>
        <dbReference type="ARBA" id="ARBA00004926"/>
    </source>
</evidence>
<comment type="similarity">
    <text evidence="2 8">Belongs to the GPI family.</text>
</comment>
<dbReference type="GO" id="GO:0006094">
    <property type="term" value="P:gluconeogenesis"/>
    <property type="evidence" value="ECO:0007669"/>
    <property type="project" value="UniProtKB-KW"/>
</dbReference>
<organism evidence="9 10">
    <name type="scientific">Varunaivibrio sulfuroxidans</name>
    <dbReference type="NCBI Taxonomy" id="1773489"/>
    <lineage>
        <taxon>Bacteria</taxon>
        <taxon>Pseudomonadati</taxon>
        <taxon>Pseudomonadota</taxon>
        <taxon>Alphaproteobacteria</taxon>
        <taxon>Rhodospirillales</taxon>
        <taxon>Magnetovibrionaceae</taxon>
        <taxon>Varunaivibrio</taxon>
    </lineage>
</organism>
<dbReference type="EC" id="5.3.1.9" evidence="3 8"/>
<dbReference type="CDD" id="cd05015">
    <property type="entry name" value="SIS_PGI_1"/>
    <property type="match status" value="1"/>
</dbReference>
<dbReference type="OrthoDB" id="140919at2"/>
<dbReference type="Gene3D" id="3.40.50.10490">
    <property type="entry name" value="Glucose-6-phosphate isomerase like protein, domain 1"/>
    <property type="match status" value="2"/>
</dbReference>
<dbReference type="Pfam" id="PF00342">
    <property type="entry name" value="PGI"/>
    <property type="match status" value="1"/>
</dbReference>
<dbReference type="InterPro" id="IPR018189">
    <property type="entry name" value="Phosphoglucose_isomerase_CS"/>
</dbReference>
<dbReference type="SUPFAM" id="SSF53697">
    <property type="entry name" value="SIS domain"/>
    <property type="match status" value="1"/>
</dbReference>
<dbReference type="GO" id="GO:0006096">
    <property type="term" value="P:glycolytic process"/>
    <property type="evidence" value="ECO:0007669"/>
    <property type="project" value="UniProtKB-UniPathway"/>
</dbReference>
<dbReference type="PANTHER" id="PTHR11469">
    <property type="entry name" value="GLUCOSE-6-PHOSPHATE ISOMERASE"/>
    <property type="match status" value="1"/>
</dbReference>